<dbReference type="Proteomes" id="UP000575068">
    <property type="component" value="Unassembled WGS sequence"/>
</dbReference>
<feature type="transmembrane region" description="Helical" evidence="1">
    <location>
        <begin position="21"/>
        <end position="42"/>
    </location>
</feature>
<gene>
    <name evidence="3" type="ORF">HNQ99_000336</name>
</gene>
<keyword evidence="1" id="KW-0812">Transmembrane</keyword>
<dbReference type="EMBL" id="JACHOV010000001">
    <property type="protein sequence ID" value="MBB4640056.1"/>
    <property type="molecule type" value="Genomic_DNA"/>
</dbReference>
<keyword evidence="1" id="KW-0472">Membrane</keyword>
<evidence type="ECO:0000256" key="1">
    <source>
        <dbReference type="SAM" id="Phobius"/>
    </source>
</evidence>
<dbReference type="Gene3D" id="3.40.50.410">
    <property type="entry name" value="von Willebrand factor, type A domain"/>
    <property type="match status" value="2"/>
</dbReference>
<reference evidence="3 4" key="1">
    <citation type="submission" date="2020-08" db="EMBL/GenBank/DDBJ databases">
        <title>Genomic Encyclopedia of Type Strains, Phase IV (KMG-IV): sequencing the most valuable type-strain genomes for metagenomic binning, comparative biology and taxonomic classification.</title>
        <authorList>
            <person name="Goeker M."/>
        </authorList>
    </citation>
    <scope>NUCLEOTIDE SEQUENCE [LARGE SCALE GENOMIC DNA]</scope>
    <source>
        <strain evidence="3 4">DSM 7465</strain>
    </source>
</reference>
<dbReference type="InterPro" id="IPR036465">
    <property type="entry name" value="vWFA_dom_sf"/>
</dbReference>
<evidence type="ECO:0000313" key="3">
    <source>
        <dbReference type="EMBL" id="MBB4640056.1"/>
    </source>
</evidence>
<accession>A0A840HR67</accession>
<proteinExistence type="predicted"/>
<feature type="domain" description="Putative Flp pilus-assembly TadG-like N-terminal" evidence="2">
    <location>
        <begin position="21"/>
        <end position="65"/>
    </location>
</feature>
<evidence type="ECO:0000313" key="4">
    <source>
        <dbReference type="Proteomes" id="UP000575068"/>
    </source>
</evidence>
<dbReference type="RefSeq" id="WP_184473897.1">
    <property type="nucleotide sequence ID" value="NZ_JACHOV010000001.1"/>
</dbReference>
<name>A0A840HR67_9SPHN</name>
<comment type="caution">
    <text evidence="3">The sequence shown here is derived from an EMBL/GenBank/DDBJ whole genome shotgun (WGS) entry which is preliminary data.</text>
</comment>
<sequence length="652" mass="69970">MANRSGISQGFLTRLSRHQGGNTLAIVAAAMLPLTAMIGAGVDMSRAYMAKARLQQACDAAALAGRRAMEGSSMSDSDKAEAQKFFDFNFPQGSFGTEVFEPDIDSKAGETTTVTVSANTAIPTAVMKIFGYNELPLNVSCDAKFDVGNTDVMLVLDVTGSMSGSIDDGEEGTTTRMAALQQAVRDFYDVLGAGNENTGRIRYGFVPYSSNVNVGDLIPTEFMIGGSTGDTWTYQSRLPVYYYPATPTTSTCYKIYNKSTCYTSASDANNASGTTNLSANNCTKYGNNRYPSNGSNPSTSGTAPSTTTSTSYTYAMFNGSTSAPSGSTDKKCVRKEVTTTTTYTTTTTAGSNTTFYQWRYTSMAYDVTQYITGNAITNPAYIDGTQSTWAGCIEEADTDSTITSTSSLTIPDAALDLDIDLIPDTDEERWRPYWPDVSWYRLSTPATSPSSPSSSSTNWSSNYGACPIAARHLAQYATRDSSPSETAYSSLSTFNSYIDSLSPTGYTNHGIGLLWGARLMSPDGIFANLNGEAPNGFAIQRHLIFMTDGQMNIQEKNYDAWGINKIDGRITSTSANATTLTSINRRRFEMICNAVKGKGITIWVVIFGDAPDDEVVSCASSTGHKFESDTAASLSSNFKTIAQNIGGLRLSQ</sequence>
<organism evidence="3 4">
    <name type="scientific">Rhizorhapis suberifaciens</name>
    <name type="common">corky root of lettuce</name>
    <dbReference type="NCBI Taxonomy" id="13656"/>
    <lineage>
        <taxon>Bacteria</taxon>
        <taxon>Pseudomonadati</taxon>
        <taxon>Pseudomonadota</taxon>
        <taxon>Alphaproteobacteria</taxon>
        <taxon>Sphingomonadales</taxon>
        <taxon>Sphingomonadaceae</taxon>
        <taxon>Rhizorhapis</taxon>
    </lineage>
</organism>
<evidence type="ECO:0000259" key="2">
    <source>
        <dbReference type="Pfam" id="PF13400"/>
    </source>
</evidence>
<protein>
    <submittedName>
        <fullName evidence="3">Flp pilus assembly protein TadG</fullName>
    </submittedName>
</protein>
<dbReference type="SUPFAM" id="SSF53300">
    <property type="entry name" value="vWA-like"/>
    <property type="match status" value="1"/>
</dbReference>
<dbReference type="Pfam" id="PF13400">
    <property type="entry name" value="Tad"/>
    <property type="match status" value="1"/>
</dbReference>
<keyword evidence="4" id="KW-1185">Reference proteome</keyword>
<keyword evidence="1" id="KW-1133">Transmembrane helix</keyword>
<dbReference type="AlphaFoldDB" id="A0A840HR67"/>
<dbReference type="InterPro" id="IPR028087">
    <property type="entry name" value="Tad_N"/>
</dbReference>